<evidence type="ECO:0000313" key="1">
    <source>
        <dbReference type="EMBL" id="SVD42144.1"/>
    </source>
</evidence>
<feature type="non-terminal residue" evidence="1">
    <location>
        <position position="33"/>
    </location>
</feature>
<sequence>MPESPLRLVKQCAEYQPMAQIEYMPVRRRGVYV</sequence>
<protein>
    <submittedName>
        <fullName evidence="1">Uncharacterized protein</fullName>
    </submittedName>
</protein>
<proteinExistence type="predicted"/>
<dbReference type="EMBL" id="UINC01149579">
    <property type="protein sequence ID" value="SVD42144.1"/>
    <property type="molecule type" value="Genomic_DNA"/>
</dbReference>
<accession>A0A382V6N3</accession>
<name>A0A382V6N3_9ZZZZ</name>
<gene>
    <name evidence="1" type="ORF">METZ01_LOCUS394998</name>
</gene>
<organism evidence="1">
    <name type="scientific">marine metagenome</name>
    <dbReference type="NCBI Taxonomy" id="408172"/>
    <lineage>
        <taxon>unclassified sequences</taxon>
        <taxon>metagenomes</taxon>
        <taxon>ecological metagenomes</taxon>
    </lineage>
</organism>
<dbReference type="AlphaFoldDB" id="A0A382V6N3"/>
<reference evidence="1" key="1">
    <citation type="submission" date="2018-05" db="EMBL/GenBank/DDBJ databases">
        <authorList>
            <person name="Lanie J.A."/>
            <person name="Ng W.-L."/>
            <person name="Kazmierczak K.M."/>
            <person name="Andrzejewski T.M."/>
            <person name="Davidsen T.M."/>
            <person name="Wayne K.J."/>
            <person name="Tettelin H."/>
            <person name="Glass J.I."/>
            <person name="Rusch D."/>
            <person name="Podicherti R."/>
            <person name="Tsui H.-C.T."/>
            <person name="Winkler M.E."/>
        </authorList>
    </citation>
    <scope>NUCLEOTIDE SEQUENCE</scope>
</reference>